<dbReference type="InterPro" id="IPR017568">
    <property type="entry name" value="3-oxoacyl-ACP_synth-2"/>
</dbReference>
<evidence type="ECO:0000256" key="6">
    <source>
        <dbReference type="ARBA" id="ARBA00022679"/>
    </source>
</evidence>
<sequence length="445" mass="47066">MDDCRGVAFPLPPSPFRGLSPSLFFSLTTLLMSDRRVVITGIGVVTPVGNNKDEFWKNLVAGKSGIRNITAFDTTEYGTHFGGEAVGFEPKQYFKDFKDARRADRFTQLAMGAAKMSVADSGLDPDKLDVTRVGVMVGSGIGGLMTLEDNHELLLKKHPSRVSPFTIPMMISNIASGMISMEYGFLGPNMCIVTACATSNHCIGEAWRIIKFGDADVIVAGGAEASISPMGLSGFGNMKALSTRNDAPEKASRPFDVDRDGFVMGEGAGVVILEEYEHAKKRGAHIYCELAGYGLSADAYHLSAPLPDGSGAARCMNMALKHAKLNADQISYVNAHATSTPVGDVCETQAIKKTFGDYATNGLLVSATKSMTGHLLGAAGGVELAASILAIRDQIIPPTINVENQDPAVDLDVVPNVAREAKVTAALSNSFGFGGHNAAVLVTKI</sequence>
<name>A0A366HPS8_9BACT</name>
<evidence type="ECO:0000256" key="10">
    <source>
        <dbReference type="ARBA" id="ARBA00023315"/>
    </source>
</evidence>
<evidence type="ECO:0000256" key="5">
    <source>
        <dbReference type="ARBA" id="ARBA00022516"/>
    </source>
</evidence>
<keyword evidence="7" id="KW-0276">Fatty acid metabolism</keyword>
<dbReference type="SUPFAM" id="SSF53901">
    <property type="entry name" value="Thiolase-like"/>
    <property type="match status" value="2"/>
</dbReference>
<dbReference type="Gene3D" id="3.40.47.10">
    <property type="match status" value="1"/>
</dbReference>
<dbReference type="AlphaFoldDB" id="A0A366HPS8"/>
<feature type="active site" description="For beta-ketoacyl synthase activity" evidence="12">
    <location>
        <position position="196"/>
    </location>
</feature>
<evidence type="ECO:0000256" key="11">
    <source>
        <dbReference type="PIRNR" id="PIRNR000447"/>
    </source>
</evidence>
<comment type="caution">
    <text evidence="15">The sequence shown here is derived from an EMBL/GenBank/DDBJ whole genome shotgun (WGS) entry which is preliminary data.</text>
</comment>
<evidence type="ECO:0000256" key="7">
    <source>
        <dbReference type="ARBA" id="ARBA00022832"/>
    </source>
</evidence>
<dbReference type="EC" id="2.3.1.179" evidence="3 11"/>
<evidence type="ECO:0000256" key="8">
    <source>
        <dbReference type="ARBA" id="ARBA00023098"/>
    </source>
</evidence>
<dbReference type="InterPro" id="IPR020841">
    <property type="entry name" value="PKS_Beta-ketoAc_synthase_dom"/>
</dbReference>
<evidence type="ECO:0000256" key="12">
    <source>
        <dbReference type="PIRSR" id="PIRSR000447-1"/>
    </source>
</evidence>
<dbReference type="PANTHER" id="PTHR11712">
    <property type="entry name" value="POLYKETIDE SYNTHASE-RELATED"/>
    <property type="match status" value="1"/>
</dbReference>
<comment type="function">
    <text evidence="11">Involved in the type II fatty acid elongation cycle. Catalyzes the elongation of a wide range of acyl-ACP by the addition of two carbons from malonyl-ACP to an acyl acceptor. Can efficiently catalyze the conversion of palmitoleoyl-ACP (cis-hexadec-9-enoyl-ACP) to cis-vaccenoyl-ACP (cis-octadec-11-enoyl-ACP), an essential step in the thermal regulation of fatty acid composition.</text>
</comment>
<protein>
    <recommendedName>
        <fullName evidence="4 11">3-oxoacyl-[acyl-carrier-protein] synthase 2</fullName>
        <ecNumber evidence="3 11">2.3.1.179</ecNumber>
    </recommendedName>
</protein>
<dbReference type="InterPro" id="IPR014030">
    <property type="entry name" value="Ketoacyl_synth_N"/>
</dbReference>
<comment type="pathway">
    <text evidence="1 11">Lipid metabolism; fatty acid biosynthesis.</text>
</comment>
<keyword evidence="10 11" id="KW-0012">Acyltransferase</keyword>
<dbReference type="InterPro" id="IPR000794">
    <property type="entry name" value="Beta-ketoacyl_synthase"/>
</dbReference>
<dbReference type="InterPro" id="IPR018201">
    <property type="entry name" value="Ketoacyl_synth_AS"/>
</dbReference>
<keyword evidence="9 11" id="KW-0275">Fatty acid biosynthesis</keyword>
<dbReference type="GO" id="GO:0005829">
    <property type="term" value="C:cytosol"/>
    <property type="evidence" value="ECO:0007669"/>
    <property type="project" value="TreeGrafter"/>
</dbReference>
<proteinExistence type="inferred from homology"/>
<dbReference type="PROSITE" id="PS00606">
    <property type="entry name" value="KS3_1"/>
    <property type="match status" value="1"/>
</dbReference>
<dbReference type="GO" id="GO:0004315">
    <property type="term" value="F:3-oxoacyl-[acyl-carrier-protein] synthase activity"/>
    <property type="evidence" value="ECO:0007669"/>
    <property type="project" value="UniProtKB-UniRule"/>
</dbReference>
<dbReference type="Pfam" id="PF00109">
    <property type="entry name" value="ketoacyl-synt"/>
    <property type="match status" value="1"/>
</dbReference>
<dbReference type="NCBIfam" id="TIGR03150">
    <property type="entry name" value="fabF"/>
    <property type="match status" value="1"/>
</dbReference>
<dbReference type="InterPro" id="IPR014031">
    <property type="entry name" value="Ketoacyl_synth_C"/>
</dbReference>
<dbReference type="NCBIfam" id="NF004970">
    <property type="entry name" value="PRK06333.1"/>
    <property type="match status" value="1"/>
</dbReference>
<dbReference type="FunFam" id="3.40.47.10:FF:000009">
    <property type="entry name" value="3-oxoacyl-[acyl-carrier-protein] synthase 2"/>
    <property type="match status" value="1"/>
</dbReference>
<comment type="similarity">
    <text evidence="2 11 13">Belongs to the thiolase-like superfamily. Beta-ketoacyl-ACP synthases family.</text>
</comment>
<dbReference type="Proteomes" id="UP000253426">
    <property type="component" value="Unassembled WGS sequence"/>
</dbReference>
<evidence type="ECO:0000256" key="2">
    <source>
        <dbReference type="ARBA" id="ARBA00008467"/>
    </source>
</evidence>
<reference evidence="15 16" key="1">
    <citation type="submission" date="2018-06" db="EMBL/GenBank/DDBJ databases">
        <title>Genomic Encyclopedia of Type Strains, Phase IV (KMG-IV): sequencing the most valuable type-strain genomes for metagenomic binning, comparative biology and taxonomic classification.</title>
        <authorList>
            <person name="Goeker M."/>
        </authorList>
    </citation>
    <scope>NUCLEOTIDE SEQUENCE [LARGE SCALE GENOMIC DNA]</scope>
    <source>
        <strain evidence="15 16">DSM 25532</strain>
    </source>
</reference>
<evidence type="ECO:0000313" key="15">
    <source>
        <dbReference type="EMBL" id="RBP45652.1"/>
    </source>
</evidence>
<dbReference type="PANTHER" id="PTHR11712:SF336">
    <property type="entry name" value="3-OXOACYL-[ACYL-CARRIER-PROTEIN] SYNTHASE, MITOCHONDRIAL"/>
    <property type="match status" value="1"/>
</dbReference>
<evidence type="ECO:0000259" key="14">
    <source>
        <dbReference type="PROSITE" id="PS52004"/>
    </source>
</evidence>
<organism evidence="15 16">
    <name type="scientific">Roseimicrobium gellanilyticum</name>
    <dbReference type="NCBI Taxonomy" id="748857"/>
    <lineage>
        <taxon>Bacteria</taxon>
        <taxon>Pseudomonadati</taxon>
        <taxon>Verrucomicrobiota</taxon>
        <taxon>Verrucomicrobiia</taxon>
        <taxon>Verrucomicrobiales</taxon>
        <taxon>Verrucomicrobiaceae</taxon>
        <taxon>Roseimicrobium</taxon>
    </lineage>
</organism>
<evidence type="ECO:0000256" key="13">
    <source>
        <dbReference type="RuleBase" id="RU003694"/>
    </source>
</evidence>
<feature type="domain" description="Ketosynthase family 3 (KS3)" evidence="14">
    <location>
        <begin position="34"/>
        <end position="444"/>
    </location>
</feature>
<evidence type="ECO:0000256" key="9">
    <source>
        <dbReference type="ARBA" id="ARBA00023160"/>
    </source>
</evidence>
<keyword evidence="8" id="KW-0443">Lipid metabolism</keyword>
<dbReference type="PROSITE" id="PS52004">
    <property type="entry name" value="KS3_2"/>
    <property type="match status" value="1"/>
</dbReference>
<keyword evidence="16" id="KW-1185">Reference proteome</keyword>
<evidence type="ECO:0000256" key="4">
    <source>
        <dbReference type="ARBA" id="ARBA00014657"/>
    </source>
</evidence>
<dbReference type="UniPathway" id="UPA00094"/>
<dbReference type="GO" id="GO:0006633">
    <property type="term" value="P:fatty acid biosynthetic process"/>
    <property type="evidence" value="ECO:0007669"/>
    <property type="project" value="UniProtKB-UniRule"/>
</dbReference>
<dbReference type="InterPro" id="IPR016039">
    <property type="entry name" value="Thiolase-like"/>
</dbReference>
<evidence type="ECO:0000256" key="1">
    <source>
        <dbReference type="ARBA" id="ARBA00005194"/>
    </source>
</evidence>
<dbReference type="SMART" id="SM00825">
    <property type="entry name" value="PKS_KS"/>
    <property type="match status" value="1"/>
</dbReference>
<dbReference type="PIRSF" id="PIRSF000447">
    <property type="entry name" value="KAS_II"/>
    <property type="match status" value="1"/>
</dbReference>
<comment type="catalytic activity">
    <reaction evidence="11">
        <text>(9Z)-hexadecenoyl-[ACP] + malonyl-[ACP] + H(+) = 3-oxo-(11Z)-octadecenoyl-[ACP] + holo-[ACP] + CO2</text>
        <dbReference type="Rhea" id="RHEA:55040"/>
        <dbReference type="Rhea" id="RHEA-COMP:9623"/>
        <dbReference type="Rhea" id="RHEA-COMP:9685"/>
        <dbReference type="Rhea" id="RHEA-COMP:10800"/>
        <dbReference type="Rhea" id="RHEA-COMP:14074"/>
        <dbReference type="ChEBI" id="CHEBI:15378"/>
        <dbReference type="ChEBI" id="CHEBI:16526"/>
        <dbReference type="ChEBI" id="CHEBI:64479"/>
        <dbReference type="ChEBI" id="CHEBI:78449"/>
        <dbReference type="ChEBI" id="CHEBI:83989"/>
        <dbReference type="ChEBI" id="CHEBI:138538"/>
        <dbReference type="EC" id="2.3.1.179"/>
    </reaction>
</comment>
<dbReference type="NCBIfam" id="NF005589">
    <property type="entry name" value="PRK07314.1"/>
    <property type="match status" value="1"/>
</dbReference>
<comment type="catalytic activity">
    <reaction evidence="11">
        <text>a fatty acyl-[ACP] + malonyl-[ACP] + H(+) = a 3-oxoacyl-[ACP] + holo-[ACP] + CO2</text>
        <dbReference type="Rhea" id="RHEA:22836"/>
        <dbReference type="Rhea" id="RHEA-COMP:9623"/>
        <dbReference type="Rhea" id="RHEA-COMP:9685"/>
        <dbReference type="Rhea" id="RHEA-COMP:9916"/>
        <dbReference type="Rhea" id="RHEA-COMP:14125"/>
        <dbReference type="ChEBI" id="CHEBI:15378"/>
        <dbReference type="ChEBI" id="CHEBI:16526"/>
        <dbReference type="ChEBI" id="CHEBI:64479"/>
        <dbReference type="ChEBI" id="CHEBI:78449"/>
        <dbReference type="ChEBI" id="CHEBI:78776"/>
        <dbReference type="ChEBI" id="CHEBI:138651"/>
    </reaction>
</comment>
<dbReference type="Pfam" id="PF02801">
    <property type="entry name" value="Ketoacyl-synt_C"/>
    <property type="match status" value="1"/>
</dbReference>
<keyword evidence="5 11" id="KW-0444">Lipid biosynthesis</keyword>
<evidence type="ECO:0000256" key="3">
    <source>
        <dbReference type="ARBA" id="ARBA00012356"/>
    </source>
</evidence>
<accession>A0A366HPS8</accession>
<evidence type="ECO:0000313" key="16">
    <source>
        <dbReference type="Proteomes" id="UP000253426"/>
    </source>
</evidence>
<gene>
    <name evidence="15" type="ORF">DES53_10234</name>
</gene>
<keyword evidence="6 11" id="KW-0808">Transferase</keyword>
<dbReference type="EMBL" id="QNRR01000002">
    <property type="protein sequence ID" value="RBP45652.1"/>
    <property type="molecule type" value="Genomic_DNA"/>
</dbReference>
<dbReference type="CDD" id="cd00834">
    <property type="entry name" value="KAS_I_II"/>
    <property type="match status" value="1"/>
</dbReference>